<dbReference type="RefSeq" id="WP_349054424.1">
    <property type="nucleotide sequence ID" value="NZ_JBBNPS010000023.1"/>
</dbReference>
<gene>
    <name evidence="1" type="ORF">AAA081_07360</name>
</gene>
<dbReference type="InterPro" id="IPR046257">
    <property type="entry name" value="DUF6290"/>
</dbReference>
<comment type="caution">
    <text evidence="1">The sequence shown here is derived from an EMBL/GenBank/DDBJ whole genome shotgun (WGS) entry which is preliminary data.</text>
</comment>
<keyword evidence="2" id="KW-1185">Reference proteome</keyword>
<dbReference type="Pfam" id="PF19807">
    <property type="entry name" value="DUF6290"/>
    <property type="match status" value="1"/>
</dbReference>
<name>A0ABV1J7D9_9FIRM</name>
<evidence type="ECO:0000313" key="2">
    <source>
        <dbReference type="Proteomes" id="UP001481872"/>
    </source>
</evidence>
<dbReference type="NCBIfam" id="NF046040">
    <property type="entry name" value="RelB_antitoxin"/>
    <property type="match status" value="1"/>
</dbReference>
<protein>
    <submittedName>
        <fullName evidence="1">DUF6290 family protein</fullName>
    </submittedName>
</protein>
<evidence type="ECO:0000313" key="1">
    <source>
        <dbReference type="EMBL" id="MEQ3354105.1"/>
    </source>
</evidence>
<dbReference type="EMBL" id="JBBNPS010000023">
    <property type="protein sequence ID" value="MEQ3354105.1"/>
    <property type="molecule type" value="Genomic_DNA"/>
</dbReference>
<organism evidence="1 2">
    <name type="scientific">Aedoeadaptatus acetigenes</name>
    <dbReference type="NCBI Taxonomy" id="2981723"/>
    <lineage>
        <taxon>Bacteria</taxon>
        <taxon>Bacillati</taxon>
        <taxon>Bacillota</taxon>
        <taxon>Tissierellia</taxon>
        <taxon>Tissierellales</taxon>
        <taxon>Peptoniphilaceae</taxon>
        <taxon>Aedoeadaptatus</taxon>
    </lineage>
</organism>
<dbReference type="Proteomes" id="UP001481872">
    <property type="component" value="Unassembled WGS sequence"/>
</dbReference>
<reference evidence="1 2" key="1">
    <citation type="submission" date="2024-04" db="EMBL/GenBank/DDBJ databases">
        <title>Human intestinal bacterial collection.</title>
        <authorList>
            <person name="Pauvert C."/>
            <person name="Hitch T.C.A."/>
            <person name="Clavel T."/>
        </authorList>
    </citation>
    <scope>NUCLEOTIDE SEQUENCE [LARGE SCALE GENOMIC DNA]</scope>
    <source>
        <strain evidence="1 2">CLA-SR-H026</strain>
    </source>
</reference>
<sequence>MKTVSVRLNEEEERAFSAYAAIMGLPLSTLFKKLMEERLEDEFDLKIAEDFLDREARGDVKTRPIDALFQELDL</sequence>
<accession>A0ABV1J7D9</accession>
<proteinExistence type="predicted"/>